<comment type="catalytic activity">
    <reaction evidence="9 10">
        <text>beta-D-fructose 6-phosphate = dihydroxyacetone + D-glyceraldehyde 3-phosphate</text>
        <dbReference type="Rhea" id="RHEA:28002"/>
        <dbReference type="ChEBI" id="CHEBI:16016"/>
        <dbReference type="ChEBI" id="CHEBI:57634"/>
        <dbReference type="ChEBI" id="CHEBI:59776"/>
    </reaction>
</comment>
<dbReference type="GO" id="GO:0016462">
    <property type="term" value="F:pyrophosphatase activity"/>
    <property type="evidence" value="ECO:0007669"/>
    <property type="project" value="UniProtKB-ARBA"/>
</dbReference>
<dbReference type="InterPro" id="IPR002791">
    <property type="entry name" value="ARMT1-like_metal-bd"/>
</dbReference>
<accession>A0A9N9WQQ1</accession>
<dbReference type="PANTHER" id="PTHR12260:SF6">
    <property type="entry name" value="DAMAGE-CONTROL PHOSPHATASE ARMT1"/>
    <property type="match status" value="1"/>
</dbReference>
<comment type="similarity">
    <text evidence="3 10">Belongs to the damage-control phosphatase family. Sugar phosphate phosphatase III subfamily.</text>
</comment>
<dbReference type="Proteomes" id="UP001153620">
    <property type="component" value="Chromosome 1"/>
</dbReference>
<evidence type="ECO:0000256" key="4">
    <source>
        <dbReference type="ARBA" id="ARBA00022596"/>
    </source>
</evidence>
<evidence type="ECO:0000256" key="9">
    <source>
        <dbReference type="ARBA" id="ARBA00048809"/>
    </source>
</evidence>
<dbReference type="EMBL" id="OU895877">
    <property type="protein sequence ID" value="CAG9801346.1"/>
    <property type="molecule type" value="Genomic_DNA"/>
</dbReference>
<dbReference type="FunFam" id="3.40.50.10880:FF:000005">
    <property type="entry name" value="DUF89-domain-containing protein"/>
    <property type="match status" value="1"/>
</dbReference>
<evidence type="ECO:0000256" key="5">
    <source>
        <dbReference type="ARBA" id="ARBA00022723"/>
    </source>
</evidence>
<evidence type="ECO:0000313" key="13">
    <source>
        <dbReference type="Proteomes" id="UP001153620"/>
    </source>
</evidence>
<dbReference type="InterPro" id="IPR039763">
    <property type="entry name" value="ARMT1"/>
</dbReference>
<reference evidence="12" key="1">
    <citation type="submission" date="2022-01" db="EMBL/GenBank/DDBJ databases">
        <authorList>
            <person name="King R."/>
        </authorList>
    </citation>
    <scope>NUCLEOTIDE SEQUENCE</scope>
</reference>
<dbReference type="GO" id="GO:0030643">
    <property type="term" value="P:intracellular phosphate ion homeostasis"/>
    <property type="evidence" value="ECO:0007669"/>
    <property type="project" value="UniProtKB-ARBA"/>
</dbReference>
<dbReference type="GO" id="GO:0046872">
    <property type="term" value="F:metal ion binding"/>
    <property type="evidence" value="ECO:0007669"/>
    <property type="project" value="UniProtKB-UniRule"/>
</dbReference>
<dbReference type="PANTHER" id="PTHR12260">
    <property type="entry name" value="DAMAGE-CONTROL PHOSPHATASE ARMT1"/>
    <property type="match status" value="1"/>
</dbReference>
<comment type="cofactor">
    <cofactor evidence="10">
        <name>Mn(2+)</name>
        <dbReference type="ChEBI" id="CHEBI:29035"/>
    </cofactor>
    <cofactor evidence="10">
        <name>Ni(2+)</name>
        <dbReference type="ChEBI" id="CHEBI:49786"/>
    </cofactor>
</comment>
<evidence type="ECO:0000256" key="6">
    <source>
        <dbReference type="ARBA" id="ARBA00022801"/>
    </source>
</evidence>
<comment type="function">
    <text evidence="8 10">Metal-dependent phosphatase that shows phosphatase activity against several substrates, including fructose-1-phosphate and fructose-6-phosphate. Its preference for fructose-1-phosphate, a strong glycating agent that causes DNA damage rather than a canonical yeast metabolite, suggests a damage-control function in hexose phosphate metabolism. Has also been shown to have O-methyltransferase activity that methylates glutamate residues of target proteins to form gamma-glutamyl methyl ester residues. Possibly methylates PCNA, suggesting it is involved in the DNA damage response.</text>
</comment>
<evidence type="ECO:0000256" key="3">
    <source>
        <dbReference type="ARBA" id="ARBA00009519"/>
    </source>
</evidence>
<dbReference type="SUPFAM" id="SSF111321">
    <property type="entry name" value="AF1104-like"/>
    <property type="match status" value="1"/>
</dbReference>
<dbReference type="GO" id="GO:0006974">
    <property type="term" value="P:DNA damage response"/>
    <property type="evidence" value="ECO:0007669"/>
    <property type="project" value="TreeGrafter"/>
</dbReference>
<evidence type="ECO:0000256" key="1">
    <source>
        <dbReference type="ARBA" id="ARBA00000807"/>
    </source>
</evidence>
<dbReference type="InterPro" id="IPR036075">
    <property type="entry name" value="ARMT-1-like_metal-bd_sf"/>
</dbReference>
<keyword evidence="10" id="KW-0808">Transferase</keyword>
<name>A0A9N9WQQ1_9DIPT</name>
<evidence type="ECO:0000256" key="2">
    <source>
        <dbReference type="ARBA" id="ARBA00001326"/>
    </source>
</evidence>
<gene>
    <name evidence="12" type="ORF">CHIRRI_LOCUS4276</name>
</gene>
<keyword evidence="5 10" id="KW-0479">Metal-binding</keyword>
<keyword evidence="6 10" id="KW-0378">Hydrolase</keyword>
<organism evidence="12 13">
    <name type="scientific">Chironomus riparius</name>
    <dbReference type="NCBI Taxonomy" id="315576"/>
    <lineage>
        <taxon>Eukaryota</taxon>
        <taxon>Metazoa</taxon>
        <taxon>Ecdysozoa</taxon>
        <taxon>Arthropoda</taxon>
        <taxon>Hexapoda</taxon>
        <taxon>Insecta</taxon>
        <taxon>Pterygota</taxon>
        <taxon>Neoptera</taxon>
        <taxon>Endopterygota</taxon>
        <taxon>Diptera</taxon>
        <taxon>Nematocera</taxon>
        <taxon>Chironomoidea</taxon>
        <taxon>Chironomidae</taxon>
        <taxon>Chironominae</taxon>
        <taxon>Chironomus</taxon>
    </lineage>
</organism>
<dbReference type="OrthoDB" id="541375at2759"/>
<dbReference type="FunFam" id="1.20.930.60:FF:000002">
    <property type="entry name" value="Protein-glutamate O-methyltransferase C1393.13"/>
    <property type="match status" value="1"/>
</dbReference>
<reference evidence="12" key="2">
    <citation type="submission" date="2022-10" db="EMBL/GenBank/DDBJ databases">
        <authorList>
            <consortium name="ENA_rothamsted_submissions"/>
            <consortium name="culmorum"/>
            <person name="King R."/>
        </authorList>
    </citation>
    <scope>NUCLEOTIDE SEQUENCE</scope>
</reference>
<evidence type="ECO:0000256" key="8">
    <source>
        <dbReference type="ARBA" id="ARBA00045980"/>
    </source>
</evidence>
<keyword evidence="7 10" id="KW-0464">Manganese</keyword>
<protein>
    <recommendedName>
        <fullName evidence="10">Sugar phosphate phosphatase</fullName>
        <ecNumber evidence="10">2.1.1.-</ecNumber>
        <ecNumber evidence="10">3.1.3.-</ecNumber>
    </recommendedName>
</protein>
<keyword evidence="13" id="KW-1185">Reference proteome</keyword>
<proteinExistence type="inferred from homology"/>
<keyword evidence="4" id="KW-0533">Nickel</keyword>
<dbReference type="EC" id="3.1.3.-" evidence="10"/>
<feature type="domain" description="Damage-control phosphatase ARMT1-like metal-binding" evidence="11">
    <location>
        <begin position="35"/>
        <end position="421"/>
    </location>
</feature>
<dbReference type="Gene3D" id="3.40.50.10880">
    <property type="entry name" value="Uncharacterised protein PF01937, DUF89, domain 3"/>
    <property type="match status" value="1"/>
</dbReference>
<evidence type="ECO:0000256" key="10">
    <source>
        <dbReference type="RuleBase" id="RU367030"/>
    </source>
</evidence>
<dbReference type="GO" id="GO:0032259">
    <property type="term" value="P:methylation"/>
    <property type="evidence" value="ECO:0007669"/>
    <property type="project" value="UniProtKB-KW"/>
</dbReference>
<dbReference type="GO" id="GO:0016791">
    <property type="term" value="F:phosphatase activity"/>
    <property type="evidence" value="ECO:0007669"/>
    <property type="project" value="TreeGrafter"/>
</dbReference>
<comment type="catalytic activity">
    <reaction evidence="2 10">
        <text>beta-D-fructose 1-phosphate + H2O = D-fructose + phosphate</text>
        <dbReference type="Rhea" id="RHEA:35603"/>
        <dbReference type="ChEBI" id="CHEBI:15377"/>
        <dbReference type="ChEBI" id="CHEBI:37721"/>
        <dbReference type="ChEBI" id="CHEBI:43474"/>
        <dbReference type="ChEBI" id="CHEBI:138881"/>
    </reaction>
</comment>
<dbReference type="GO" id="GO:0005634">
    <property type="term" value="C:nucleus"/>
    <property type="evidence" value="ECO:0007669"/>
    <property type="project" value="TreeGrafter"/>
</dbReference>
<dbReference type="Gene3D" id="1.20.930.60">
    <property type="match status" value="1"/>
</dbReference>
<evidence type="ECO:0000259" key="11">
    <source>
        <dbReference type="Pfam" id="PF01937"/>
    </source>
</evidence>
<sequence>MSDSFDVTRYNIANEPTPVFQQLSAHYKKSYAFFTMSQRVPVILTNIIDRLSREKDTIVEKYGNLSREELKQCIGEIGKLKYELQTNKQMTELPGNDSDQYEWNKLLREISPNDTYFTAVWLYAECYVYRKLRSIFEETQSLKEFDHFEQSKQLELSKSMNAISRVIKTVNEFNGVFRTPSEIGDFFCKLLKQDLWGNRNDLSITLGEEIKSIDCDPLQEIEKYNNDLLIDQSQDIWKCINAEKEDKVIDLISDNSGYELLSDLVLCDFIIHHKLAQKIRFRVKAIPWFISDVLPKDFYYTLSELEKSEDPVLKEAGLKWSGYVKNGQFELIEPADHFFTSGYEFYKMEKIAPTLYQSIAESHLAIFKGDLNYRKLLGDVNWDPTNDFRTALNNFEPTNLCSLRTIKADLICGLKPGQFEELWEKDDKWMSTGQYGVIQFINKRTN</sequence>
<comment type="domain">
    <text evidence="10">Subfamily III proteins have a conserved RTxK motif about 40-50 residues from the C-terminus; the threonine may be replaced by serine or cysteine.</text>
</comment>
<evidence type="ECO:0000313" key="12">
    <source>
        <dbReference type="EMBL" id="CAG9801346.1"/>
    </source>
</evidence>
<dbReference type="Pfam" id="PF01937">
    <property type="entry name" value="ARMT1-like_dom"/>
    <property type="match status" value="1"/>
</dbReference>
<dbReference type="EC" id="2.1.1.-" evidence="10"/>
<evidence type="ECO:0000256" key="7">
    <source>
        <dbReference type="ARBA" id="ARBA00023211"/>
    </source>
</evidence>
<comment type="catalytic activity">
    <reaction evidence="1 10">
        <text>L-glutamyl-[protein] + S-adenosyl-L-methionine = [protein]-L-glutamate 5-O-methyl ester + S-adenosyl-L-homocysteine</text>
        <dbReference type="Rhea" id="RHEA:24452"/>
        <dbReference type="Rhea" id="RHEA-COMP:10208"/>
        <dbReference type="Rhea" id="RHEA-COMP:10311"/>
        <dbReference type="ChEBI" id="CHEBI:29973"/>
        <dbReference type="ChEBI" id="CHEBI:57856"/>
        <dbReference type="ChEBI" id="CHEBI:59789"/>
        <dbReference type="ChEBI" id="CHEBI:82795"/>
    </reaction>
</comment>
<dbReference type="GO" id="GO:0051998">
    <property type="term" value="F:protein carboxyl O-methyltransferase activity"/>
    <property type="evidence" value="ECO:0007669"/>
    <property type="project" value="UniProtKB-UniRule"/>
</dbReference>
<dbReference type="AlphaFoldDB" id="A0A9N9WQQ1"/>
<keyword evidence="10" id="KW-0489">Methyltransferase</keyword>